<dbReference type="GO" id="GO:0006097">
    <property type="term" value="P:glyoxylate cycle"/>
    <property type="evidence" value="ECO:0007669"/>
    <property type="project" value="InterPro"/>
</dbReference>
<dbReference type="NCBIfam" id="NF006511">
    <property type="entry name" value="PRK08951.1"/>
    <property type="match status" value="1"/>
</dbReference>
<dbReference type="SUPFAM" id="SSF51645">
    <property type="entry name" value="Malate synthase G"/>
    <property type="match status" value="1"/>
</dbReference>
<dbReference type="GO" id="GO:0005829">
    <property type="term" value="C:cytosol"/>
    <property type="evidence" value="ECO:0007669"/>
    <property type="project" value="TreeGrafter"/>
</dbReference>
<dbReference type="Pfam" id="PF20658">
    <property type="entry name" value="MSG_insertion"/>
    <property type="match status" value="1"/>
</dbReference>
<accession>A0A1S6HN93</accession>
<dbReference type="STRING" id="225848.Sps_01808"/>
<protein>
    <recommendedName>
        <fullName evidence="1">Malate synthase G alpha-beta insertion domain-containing protein</fullName>
    </recommendedName>
</protein>
<dbReference type="RefSeq" id="WP_077752198.1">
    <property type="nucleotide sequence ID" value="NZ_CP014782.1"/>
</dbReference>
<feature type="domain" description="Malate synthase G alpha-beta insertion" evidence="1">
    <location>
        <begin position="38"/>
        <end position="103"/>
    </location>
</feature>
<evidence type="ECO:0000259" key="1">
    <source>
        <dbReference type="Pfam" id="PF20658"/>
    </source>
</evidence>
<dbReference type="Gene3D" id="2.170.170.11">
    <property type="entry name" value="Malate synthase G - maily-beta sub-domain"/>
    <property type="match status" value="1"/>
</dbReference>
<dbReference type="InterPro" id="IPR048357">
    <property type="entry name" value="MSG_insertion"/>
</dbReference>
<dbReference type="EMBL" id="CP014782">
    <property type="protein sequence ID" value="AQS36972.1"/>
    <property type="molecule type" value="Genomic_DNA"/>
</dbReference>
<dbReference type="InterPro" id="IPR011076">
    <property type="entry name" value="Malate_synth_sf"/>
</dbReference>
<dbReference type="Proteomes" id="UP000189545">
    <property type="component" value="Chromosome"/>
</dbReference>
<gene>
    <name evidence="2" type="ORF">Sps_01808</name>
</gene>
<organism evidence="2 3">
    <name type="scientific">Shewanella psychrophila</name>
    <dbReference type="NCBI Taxonomy" id="225848"/>
    <lineage>
        <taxon>Bacteria</taxon>
        <taxon>Pseudomonadati</taxon>
        <taxon>Pseudomonadota</taxon>
        <taxon>Gammaproteobacteria</taxon>
        <taxon>Alteromonadales</taxon>
        <taxon>Shewanellaceae</taxon>
        <taxon>Shewanella</taxon>
    </lineage>
</organism>
<name>A0A1S6HN93_9GAMM</name>
<dbReference type="GO" id="GO:0000287">
    <property type="term" value="F:magnesium ion binding"/>
    <property type="evidence" value="ECO:0007669"/>
    <property type="project" value="TreeGrafter"/>
</dbReference>
<dbReference type="AlphaFoldDB" id="A0A1S6HN93"/>
<evidence type="ECO:0000313" key="3">
    <source>
        <dbReference type="Proteomes" id="UP000189545"/>
    </source>
</evidence>
<dbReference type="OrthoDB" id="5899875at2"/>
<dbReference type="KEGG" id="spsw:Sps_01808"/>
<proteinExistence type="predicted"/>
<evidence type="ECO:0000313" key="2">
    <source>
        <dbReference type="EMBL" id="AQS36972.1"/>
    </source>
</evidence>
<dbReference type="InterPro" id="IPR006253">
    <property type="entry name" value="Malate_synthG"/>
</dbReference>
<dbReference type="GO" id="GO:0009436">
    <property type="term" value="P:glyoxylate catabolic process"/>
    <property type="evidence" value="ECO:0007669"/>
    <property type="project" value="TreeGrafter"/>
</dbReference>
<dbReference type="GO" id="GO:0004474">
    <property type="term" value="F:malate synthase activity"/>
    <property type="evidence" value="ECO:0007669"/>
    <property type="project" value="InterPro"/>
</dbReference>
<sequence length="171" mass="18921">MDISTISNEYGEQNFTNLINAGIVNVKTAEAVTDTDTMANAKQFLDNTFPLANGSHKEVCSYVVYYQQLLMFFTDGTHTGLKDSGQFVALNGHKSEPEAILLNSNGTHVELSFDRGGKTGNKDQAHIDDVRLEGHEYWISLLNIEEKRNIEGSQASQLFTAKDGKDYPLKG</sequence>
<reference evidence="2 3" key="1">
    <citation type="submission" date="2016-03" db="EMBL/GenBank/DDBJ databases">
        <title>Complete genome sequence of Shewanella psychrophila WP2, a deep sea bacterium isolated from west Pacific sediment.</title>
        <authorList>
            <person name="Xu G."/>
            <person name="Jian H."/>
        </authorList>
    </citation>
    <scope>NUCLEOTIDE SEQUENCE [LARGE SCALE GENOMIC DNA]</scope>
    <source>
        <strain evidence="2 3">WP2</strain>
    </source>
</reference>
<keyword evidence="3" id="KW-1185">Reference proteome</keyword>
<dbReference type="PANTHER" id="PTHR42739:SF1">
    <property type="entry name" value="MALATE SYNTHASE G"/>
    <property type="match status" value="1"/>
</dbReference>
<dbReference type="PANTHER" id="PTHR42739">
    <property type="entry name" value="MALATE SYNTHASE G"/>
    <property type="match status" value="1"/>
</dbReference>